<evidence type="ECO:0000256" key="2">
    <source>
        <dbReference type="ARBA" id="ARBA00022723"/>
    </source>
</evidence>
<keyword evidence="2" id="KW-0479">Metal-binding</keyword>
<evidence type="ECO:0000256" key="1">
    <source>
        <dbReference type="ARBA" id="ARBA00006247"/>
    </source>
</evidence>
<dbReference type="GO" id="GO:0016787">
    <property type="term" value="F:hydrolase activity"/>
    <property type="evidence" value="ECO:0007669"/>
    <property type="project" value="UniProtKB-KW"/>
</dbReference>
<dbReference type="Gene3D" id="3.30.70.360">
    <property type="match status" value="1"/>
</dbReference>
<dbReference type="Gene3D" id="3.40.630.10">
    <property type="entry name" value="Zn peptidases"/>
    <property type="match status" value="2"/>
</dbReference>
<organism evidence="5 6">
    <name type="scientific">Exophiala viscosa</name>
    <dbReference type="NCBI Taxonomy" id="2486360"/>
    <lineage>
        <taxon>Eukaryota</taxon>
        <taxon>Fungi</taxon>
        <taxon>Dikarya</taxon>
        <taxon>Ascomycota</taxon>
        <taxon>Pezizomycotina</taxon>
        <taxon>Eurotiomycetes</taxon>
        <taxon>Chaetothyriomycetidae</taxon>
        <taxon>Chaetothyriales</taxon>
        <taxon>Herpotrichiellaceae</taxon>
        <taxon>Exophiala</taxon>
    </lineage>
</organism>
<reference evidence="5" key="1">
    <citation type="journal article" date="2022" name="bioRxiv">
        <title>Deciphering the potential niche of two novel black yeast fungi from a biological soil crust based on their genomes, phenotypes, and melanin regulation.</title>
        <authorList>
            <consortium name="DOE Joint Genome Institute"/>
            <person name="Carr E.C."/>
            <person name="Barton Q."/>
            <person name="Grambo S."/>
            <person name="Sullivan M."/>
            <person name="Renfro C.M."/>
            <person name="Kuo A."/>
            <person name="Pangilinan J."/>
            <person name="Lipzen A."/>
            <person name="Keymanesh K."/>
            <person name="Savage E."/>
            <person name="Barry K."/>
            <person name="Grigoriev I.V."/>
            <person name="Riekhof W.R."/>
            <person name="Harris S.S."/>
        </authorList>
    </citation>
    <scope>NUCLEOTIDE SEQUENCE</scope>
    <source>
        <strain evidence="5">JF 03-4F</strain>
    </source>
</reference>
<dbReference type="InterPro" id="IPR011650">
    <property type="entry name" value="Peptidase_M20_dimer"/>
</dbReference>
<dbReference type="InterPro" id="IPR036264">
    <property type="entry name" value="Bact_exopeptidase_dim_dom"/>
</dbReference>
<evidence type="ECO:0000313" key="5">
    <source>
        <dbReference type="EMBL" id="KAI1617591.1"/>
    </source>
</evidence>
<feature type="domain" description="Peptidase M20 dimerisation" evidence="4">
    <location>
        <begin position="208"/>
        <end position="338"/>
    </location>
</feature>
<gene>
    <name evidence="5" type="ORF">EDD36DRAFT_6432</name>
</gene>
<dbReference type="EMBL" id="MU404350">
    <property type="protein sequence ID" value="KAI1617591.1"/>
    <property type="molecule type" value="Genomic_DNA"/>
</dbReference>
<comment type="caution">
    <text evidence="5">The sequence shown here is derived from an EMBL/GenBank/DDBJ whole genome shotgun (WGS) entry which is preliminary data.</text>
</comment>
<dbReference type="PANTHER" id="PTHR43808">
    <property type="entry name" value="ACETYLORNITHINE DEACETYLASE"/>
    <property type="match status" value="1"/>
</dbReference>
<evidence type="ECO:0000256" key="3">
    <source>
        <dbReference type="ARBA" id="ARBA00022801"/>
    </source>
</evidence>
<dbReference type="InterPro" id="IPR002933">
    <property type="entry name" value="Peptidase_M20"/>
</dbReference>
<dbReference type="GO" id="GO:0046872">
    <property type="term" value="F:metal ion binding"/>
    <property type="evidence" value="ECO:0007669"/>
    <property type="project" value="UniProtKB-KW"/>
</dbReference>
<proteinExistence type="inferred from homology"/>
<name>A0AAN6E3Q4_9EURO</name>
<dbReference type="InterPro" id="IPR050072">
    <property type="entry name" value="Peptidase_M20A"/>
</dbReference>
<dbReference type="Pfam" id="PF01546">
    <property type="entry name" value="Peptidase_M20"/>
    <property type="match status" value="1"/>
</dbReference>
<dbReference type="Pfam" id="PF07687">
    <property type="entry name" value="M20_dimer"/>
    <property type="match status" value="1"/>
</dbReference>
<comment type="similarity">
    <text evidence="1">Belongs to the peptidase M20A family.</text>
</comment>
<evidence type="ECO:0000259" key="4">
    <source>
        <dbReference type="Pfam" id="PF07687"/>
    </source>
</evidence>
<dbReference type="AlphaFoldDB" id="A0AAN6E3Q4"/>
<dbReference type="SUPFAM" id="SSF53187">
    <property type="entry name" value="Zn-dependent exopeptidases"/>
    <property type="match status" value="1"/>
</dbReference>
<dbReference type="SUPFAM" id="SSF55031">
    <property type="entry name" value="Bacterial exopeptidase dimerisation domain"/>
    <property type="match status" value="1"/>
</dbReference>
<sequence>MDKQAFLDLIEADRSEHIALLQKFIQAPSPNPPGDTADAATVLSDYLAQQGVPVEVIAPQGPSKPNLVSDFLCGSGSTTSTRSNGASQQGARIVMNGHIDVFPVDTSQSDKWSHGGPWSGHNDGTHIYGRGGVDMKAGTLASTIAYSYLYRRRDRLGKQGSVALTLVSDEETGGKFGSRWLLEHDPDRWSGDVMINAEPGGLQSIRFGEKGTLRITFTVITKGVHGAYTHLSEGANRVASRLVQKLLQIETDITPDLDPSIVEHMRSPEVRKVVDEIMGPGAADIVLKPTVNIGTMHGGIKVNMIPDRCVVEADIRLPIGLTKDVVLKYIDDKVLDGFPQGQVSYQVQKAASNPPSHCPVDHDMVGVLAGAAEKVTGRKPLAIPSLGATDTKFWRYRGVPAYVFGVSPETMAAGVDERVSIDEFLAVVKTHAHAVWEYLDGK</sequence>
<dbReference type="PANTHER" id="PTHR43808:SF32">
    <property type="entry name" value="ARGE_DAPE-RELATED DEACYLASE"/>
    <property type="match status" value="1"/>
</dbReference>
<dbReference type="Proteomes" id="UP001203852">
    <property type="component" value="Unassembled WGS sequence"/>
</dbReference>
<accession>A0AAN6E3Q4</accession>
<evidence type="ECO:0000313" key="6">
    <source>
        <dbReference type="Proteomes" id="UP001203852"/>
    </source>
</evidence>
<protein>
    <submittedName>
        <fullName evidence="5">Acetylornithine deacetylase/succinyldiaminopimelate desuccinylase-like deacylase</fullName>
    </submittedName>
</protein>
<keyword evidence="6" id="KW-1185">Reference proteome</keyword>
<keyword evidence="3" id="KW-0378">Hydrolase</keyword>